<dbReference type="PANTHER" id="PTHR10704:SF44">
    <property type="entry name" value="LD35051P-RELATED"/>
    <property type="match status" value="1"/>
</dbReference>
<dbReference type="EMBL" id="CAJB01000336">
    <property type="protein sequence ID" value="CCH79112.1"/>
    <property type="molecule type" value="Genomic_DNA"/>
</dbReference>
<organism evidence="2 3">
    <name type="scientific">Nostocoides japonicum T1-X7</name>
    <dbReference type="NCBI Taxonomy" id="1194083"/>
    <lineage>
        <taxon>Bacteria</taxon>
        <taxon>Bacillati</taxon>
        <taxon>Actinomycetota</taxon>
        <taxon>Actinomycetes</taxon>
        <taxon>Micrococcales</taxon>
        <taxon>Intrasporangiaceae</taxon>
        <taxon>Nostocoides</taxon>
    </lineage>
</organism>
<evidence type="ECO:0000256" key="1">
    <source>
        <dbReference type="SAM" id="MobiDB-lite"/>
    </source>
</evidence>
<dbReference type="Pfam" id="PF13469">
    <property type="entry name" value="Sulfotransfer_3"/>
    <property type="match status" value="1"/>
</dbReference>
<dbReference type="GO" id="GO:0001517">
    <property type="term" value="F:N-acetylglucosamine 6-O-sulfotransferase activity"/>
    <property type="evidence" value="ECO:0007669"/>
    <property type="project" value="TreeGrafter"/>
</dbReference>
<gene>
    <name evidence="2" type="ORF">BN12_4000004</name>
</gene>
<dbReference type="InterPro" id="IPR051135">
    <property type="entry name" value="Gal/GlcNAc/GalNAc_ST"/>
</dbReference>
<reference evidence="2 3" key="1">
    <citation type="journal article" date="2013" name="ISME J.">
        <title>A metabolic model for members of the genus Tetrasphaera involved in enhanced biological phosphorus removal.</title>
        <authorList>
            <person name="Kristiansen R."/>
            <person name="Nguyen H.T.T."/>
            <person name="Saunders A.M."/>
            <person name="Nielsen J.L."/>
            <person name="Wimmer R."/>
            <person name="Le V.Q."/>
            <person name="McIlroy S.J."/>
            <person name="Petrovski S."/>
            <person name="Seviour R.J."/>
            <person name="Calteau A."/>
            <person name="Nielsen K.L."/>
            <person name="Nielsen P.H."/>
        </authorList>
    </citation>
    <scope>NUCLEOTIDE SEQUENCE [LARGE SCALE GENOMIC DNA]</scope>
    <source>
        <strain evidence="2 3">T1-X7</strain>
    </source>
</reference>
<evidence type="ECO:0000313" key="3">
    <source>
        <dbReference type="Proteomes" id="UP000035721"/>
    </source>
</evidence>
<keyword evidence="2" id="KW-0808">Transferase</keyword>
<protein>
    <submittedName>
        <fullName evidence="2">Putative Sulfotransferase</fullName>
    </submittedName>
</protein>
<dbReference type="InterPro" id="IPR027417">
    <property type="entry name" value="P-loop_NTPase"/>
</dbReference>
<accession>A0A077M231</accession>
<evidence type="ECO:0000313" key="2">
    <source>
        <dbReference type="EMBL" id="CCH79112.1"/>
    </source>
</evidence>
<dbReference type="AlphaFoldDB" id="A0A077M231"/>
<dbReference type="SUPFAM" id="SSF52540">
    <property type="entry name" value="P-loop containing nucleoside triphosphate hydrolases"/>
    <property type="match status" value="1"/>
</dbReference>
<dbReference type="Proteomes" id="UP000035721">
    <property type="component" value="Unassembled WGS sequence"/>
</dbReference>
<proteinExistence type="predicted"/>
<feature type="compositionally biased region" description="Polar residues" evidence="1">
    <location>
        <begin position="327"/>
        <end position="343"/>
    </location>
</feature>
<dbReference type="OrthoDB" id="663914at2"/>
<sequence>MTLASKFSRQQPVRVVYFAGSGRSGTTVINNILGQLEGSFASGELRYLWQRGIVENRMCGCGVPFAQCTLWGDVMDRVRQESPDFTPMSIAGGLRSRLAVRRVPRMVARRIAGRSAVSDTPEDKAIVNAYRALSDILDGATIVDSSKLPPYGLLLDGRPELEVRILHVVRDPRATAFSWQRSKPTHDLGNDELMPKLQVWKSSALWALWNVLTLLVWGRSDRYLRVRYEDFVADPEPTMRAIAEHCGFSDASLPFVDPTTVTLAPTHSVAGNPARHSRGEIRIRPDDEWTRAMSRSARWTVTTITAPALLLFGYTRPSRRKGERVRTPSTLETGPAATHTTNS</sequence>
<keyword evidence="3" id="KW-1185">Reference proteome</keyword>
<comment type="caution">
    <text evidence="2">The sequence shown here is derived from an EMBL/GenBank/DDBJ whole genome shotgun (WGS) entry which is preliminary data.</text>
</comment>
<dbReference type="Gene3D" id="3.40.50.300">
    <property type="entry name" value="P-loop containing nucleotide triphosphate hydrolases"/>
    <property type="match status" value="1"/>
</dbReference>
<name>A0A077M231_9MICO</name>
<dbReference type="STRING" id="1194083.BN12_4000004"/>
<dbReference type="GO" id="GO:0006044">
    <property type="term" value="P:N-acetylglucosamine metabolic process"/>
    <property type="evidence" value="ECO:0007669"/>
    <property type="project" value="TreeGrafter"/>
</dbReference>
<dbReference type="PANTHER" id="PTHR10704">
    <property type="entry name" value="CARBOHYDRATE SULFOTRANSFERASE"/>
    <property type="match status" value="1"/>
</dbReference>
<dbReference type="GO" id="GO:0006790">
    <property type="term" value="P:sulfur compound metabolic process"/>
    <property type="evidence" value="ECO:0007669"/>
    <property type="project" value="TreeGrafter"/>
</dbReference>
<feature type="region of interest" description="Disordered" evidence="1">
    <location>
        <begin position="319"/>
        <end position="343"/>
    </location>
</feature>